<gene>
    <name evidence="3" type="ORF">PCOS0759_LOCUS3234</name>
</gene>
<dbReference type="Pfam" id="PF12937">
    <property type="entry name" value="F-box-like"/>
    <property type="match status" value="1"/>
</dbReference>
<reference evidence="3" key="1">
    <citation type="submission" date="2021-01" db="EMBL/GenBank/DDBJ databases">
        <authorList>
            <person name="Corre E."/>
            <person name="Pelletier E."/>
            <person name="Niang G."/>
            <person name="Scheremetjew M."/>
            <person name="Finn R."/>
            <person name="Kale V."/>
            <person name="Holt S."/>
            <person name="Cochrane G."/>
            <person name="Meng A."/>
            <person name="Brown T."/>
            <person name="Cohen L."/>
        </authorList>
    </citation>
    <scope>NUCLEOTIDE SEQUENCE</scope>
    <source>
        <strain evidence="3">WS</strain>
    </source>
</reference>
<accession>A0A7S1PGU1</accession>
<evidence type="ECO:0000256" key="1">
    <source>
        <dbReference type="SAM" id="MobiDB-lite"/>
    </source>
</evidence>
<dbReference type="SUPFAM" id="SSF49899">
    <property type="entry name" value="Concanavalin A-like lectins/glucanases"/>
    <property type="match status" value="1"/>
</dbReference>
<dbReference type="InterPro" id="IPR001810">
    <property type="entry name" value="F-box_dom"/>
</dbReference>
<dbReference type="Gene3D" id="2.60.120.920">
    <property type="match status" value="1"/>
</dbReference>
<dbReference type="InterPro" id="IPR043136">
    <property type="entry name" value="B30.2/SPRY_sf"/>
</dbReference>
<feature type="domain" description="F-box" evidence="2">
    <location>
        <begin position="320"/>
        <end position="367"/>
    </location>
</feature>
<dbReference type="PANTHER" id="PTHR12245">
    <property type="entry name" value="SPRY DOMAIN CONTAINING SOCS BOX PROTEIN"/>
    <property type="match status" value="1"/>
</dbReference>
<feature type="compositionally biased region" description="Polar residues" evidence="1">
    <location>
        <begin position="109"/>
        <end position="128"/>
    </location>
</feature>
<protein>
    <recommendedName>
        <fullName evidence="2">F-box domain-containing protein</fullName>
    </recommendedName>
</protein>
<dbReference type="CDD" id="cd11709">
    <property type="entry name" value="SPRY"/>
    <property type="match status" value="1"/>
</dbReference>
<feature type="compositionally biased region" description="Polar residues" evidence="1">
    <location>
        <begin position="392"/>
        <end position="428"/>
    </location>
</feature>
<dbReference type="PANTHER" id="PTHR12245:SF5">
    <property type="entry name" value="SPRY DOMAIN-CONTAINING SOCS BOX PROTEIN 3"/>
    <property type="match status" value="1"/>
</dbReference>
<dbReference type="InterPro" id="IPR050672">
    <property type="entry name" value="FBXO45-Fsn/SPSB_families"/>
</dbReference>
<dbReference type="InterPro" id="IPR036047">
    <property type="entry name" value="F-box-like_dom_sf"/>
</dbReference>
<organism evidence="3">
    <name type="scientific">Percolomonas cosmopolitus</name>
    <dbReference type="NCBI Taxonomy" id="63605"/>
    <lineage>
        <taxon>Eukaryota</taxon>
        <taxon>Discoba</taxon>
        <taxon>Heterolobosea</taxon>
        <taxon>Tetramitia</taxon>
        <taxon>Eutetramitia</taxon>
        <taxon>Percolomonadidae</taxon>
        <taxon>Percolomonas</taxon>
    </lineage>
</organism>
<sequence>MTSTTLLRVHIHPLASSYSNIQAHLSNASSHHQSQTSFSSANAHSHHTSSTRLITPFTTSLDISKESMKGFLDRLVNVLREWVEMDEEGKEQPNHGQSSPPPNAGVRIESSSHIHSNQHIPTSSSTAGGTLVNTNAATFLLRPCLLTIYGTAIVNINELRDNDILYLSLDGPKRLPHKHTVMMLLSCMGAKMDVNGMMGPQSDRMRQWYDEDEDECDDEYEEEELLEESDQVGLMRYAALGSSTQCSHQPSIRASRMGGNGKHSRHVAASRGRSNGGSAGSNSVAASVRAVGDAAGSHHHHAHHHHHQHGAHGPLSALHCHPIRILPTDLFVSILTFMSHDELLEASLVCQSWYKVIMDDDVVWRELCANVYYEREREKRRRRALEKGGNSGSLQPNVCTTAPVSQQTDATTTATVGPSNSASANGTPSDVADSTLAGGPAGASSQLGGPLEIPLDQIREIFHNRKRPPIYKRWKTYYRYYILFAGMISWDTTQCGPSIKFKNNNRTVHREDNVSYHWQTVRGSRAISIPTEEEQKKNGIYNPNNVDDMAIYEWEIEVNRFDKTNQNGWWIVISVATEEFGWRSSSPSSLVGYDNSNGFGYATNGDCLHCYSNPSLKFKQKYTCQPIQPFVPKSFGEGDVVKVRLQFCNKLYRDLLDPKMWVGATLEFFVNGTYVGQAFRNIEGKVFPAVSVLTNQCVTLRAVDPIADEWRKVVRG</sequence>
<feature type="region of interest" description="Disordered" evidence="1">
    <location>
        <begin position="86"/>
        <end position="128"/>
    </location>
</feature>
<feature type="region of interest" description="Disordered" evidence="1">
    <location>
        <begin position="25"/>
        <end position="51"/>
    </location>
</feature>
<feature type="compositionally biased region" description="Low complexity" evidence="1">
    <location>
        <begin position="29"/>
        <end position="43"/>
    </location>
</feature>
<name>A0A7S1PGU1_9EUKA</name>
<feature type="region of interest" description="Disordered" evidence="1">
    <location>
        <begin position="384"/>
        <end position="449"/>
    </location>
</feature>
<feature type="region of interest" description="Disordered" evidence="1">
    <location>
        <begin position="245"/>
        <end position="314"/>
    </location>
</feature>
<dbReference type="EMBL" id="HBGD01003935">
    <property type="protein sequence ID" value="CAD9079994.1"/>
    <property type="molecule type" value="Transcribed_RNA"/>
</dbReference>
<dbReference type="SUPFAM" id="SSF81383">
    <property type="entry name" value="F-box domain"/>
    <property type="match status" value="1"/>
</dbReference>
<feature type="compositionally biased region" description="Low complexity" evidence="1">
    <location>
        <begin position="280"/>
        <end position="295"/>
    </location>
</feature>
<feature type="compositionally biased region" description="Basic residues" evidence="1">
    <location>
        <begin position="297"/>
        <end position="310"/>
    </location>
</feature>
<dbReference type="AlphaFoldDB" id="A0A7S1PGU1"/>
<evidence type="ECO:0000313" key="3">
    <source>
        <dbReference type="EMBL" id="CAD9079994.1"/>
    </source>
</evidence>
<proteinExistence type="predicted"/>
<dbReference type="Gene3D" id="1.20.1280.50">
    <property type="match status" value="1"/>
</dbReference>
<dbReference type="InterPro" id="IPR013320">
    <property type="entry name" value="ConA-like_dom_sf"/>
</dbReference>
<dbReference type="PROSITE" id="PS50181">
    <property type="entry name" value="FBOX"/>
    <property type="match status" value="1"/>
</dbReference>
<evidence type="ECO:0000259" key="2">
    <source>
        <dbReference type="PROSITE" id="PS50181"/>
    </source>
</evidence>
<dbReference type="SMART" id="SM00256">
    <property type="entry name" value="FBOX"/>
    <property type="match status" value="1"/>
</dbReference>